<evidence type="ECO:0000313" key="7">
    <source>
        <dbReference type="EMBL" id="AEI48277.1"/>
    </source>
</evidence>
<dbReference type="PANTHER" id="PTHR30481:SF2">
    <property type="entry name" value="SITE-SPECIFIC DNA-METHYLTRANSFERASE (ADENINE-SPECIFIC)"/>
    <property type="match status" value="1"/>
</dbReference>
<dbReference type="Gene3D" id="1.10.1020.10">
    <property type="entry name" value="Adenine-specific Methyltransferase, Domain 2"/>
    <property type="match status" value="1"/>
</dbReference>
<dbReference type="SUPFAM" id="SSF53335">
    <property type="entry name" value="S-adenosyl-L-methionine-dependent methyltransferases"/>
    <property type="match status" value="1"/>
</dbReference>
<keyword evidence="3 7" id="KW-0489">Methyltransferase</keyword>
<dbReference type="InterPro" id="IPR012327">
    <property type="entry name" value="MeTrfase_D12"/>
</dbReference>
<evidence type="ECO:0000256" key="1">
    <source>
        <dbReference type="ARBA" id="ARBA00006594"/>
    </source>
</evidence>
<keyword evidence="4" id="KW-0808">Transferase</keyword>
<dbReference type="KEGG" id="rsi:Runsl_1853"/>
<dbReference type="GO" id="GO:0032259">
    <property type="term" value="P:methylation"/>
    <property type="evidence" value="ECO:0007669"/>
    <property type="project" value="UniProtKB-KW"/>
</dbReference>
<dbReference type="EC" id="2.1.1.72" evidence="2"/>
<dbReference type="PRINTS" id="PR00505">
    <property type="entry name" value="D12N6MTFRASE"/>
</dbReference>
<dbReference type="GO" id="GO:0009307">
    <property type="term" value="P:DNA restriction-modification system"/>
    <property type="evidence" value="ECO:0007669"/>
    <property type="project" value="InterPro"/>
</dbReference>
<keyword evidence="5" id="KW-0949">S-adenosyl-L-methionine</keyword>
<comment type="catalytic activity">
    <reaction evidence="6">
        <text>a 2'-deoxyadenosine in DNA + S-adenosyl-L-methionine = an N(6)-methyl-2'-deoxyadenosine in DNA + S-adenosyl-L-homocysteine + H(+)</text>
        <dbReference type="Rhea" id="RHEA:15197"/>
        <dbReference type="Rhea" id="RHEA-COMP:12418"/>
        <dbReference type="Rhea" id="RHEA-COMP:12419"/>
        <dbReference type="ChEBI" id="CHEBI:15378"/>
        <dbReference type="ChEBI" id="CHEBI:57856"/>
        <dbReference type="ChEBI" id="CHEBI:59789"/>
        <dbReference type="ChEBI" id="CHEBI:90615"/>
        <dbReference type="ChEBI" id="CHEBI:90616"/>
        <dbReference type="EC" id="2.1.1.72"/>
    </reaction>
</comment>
<accession>A0A7U3ZJF3</accession>
<dbReference type="GO" id="GO:1904047">
    <property type="term" value="F:S-adenosyl-L-methionine binding"/>
    <property type="evidence" value="ECO:0007669"/>
    <property type="project" value="TreeGrafter"/>
</dbReference>
<name>A0A7U3ZJF3_RUNSL</name>
<dbReference type="Pfam" id="PF02086">
    <property type="entry name" value="MethyltransfD12"/>
    <property type="match status" value="1"/>
</dbReference>
<evidence type="ECO:0000313" key="8">
    <source>
        <dbReference type="Proteomes" id="UP000000493"/>
    </source>
</evidence>
<protein>
    <recommendedName>
        <fullName evidence="2">site-specific DNA-methyltransferase (adenine-specific)</fullName>
        <ecNumber evidence="2">2.1.1.72</ecNumber>
    </recommendedName>
</protein>
<dbReference type="GO" id="GO:0006298">
    <property type="term" value="P:mismatch repair"/>
    <property type="evidence" value="ECO:0007669"/>
    <property type="project" value="TreeGrafter"/>
</dbReference>
<gene>
    <name evidence="7" type="ordered locus">Runsl_1853</name>
</gene>
<dbReference type="AlphaFoldDB" id="A0A7U3ZJF3"/>
<evidence type="ECO:0000256" key="3">
    <source>
        <dbReference type="ARBA" id="ARBA00022603"/>
    </source>
</evidence>
<dbReference type="Gene3D" id="3.40.50.150">
    <property type="entry name" value="Vaccinia Virus protein VP39"/>
    <property type="match status" value="1"/>
</dbReference>
<evidence type="ECO:0000256" key="6">
    <source>
        <dbReference type="ARBA" id="ARBA00047942"/>
    </source>
</evidence>
<sequence>MVSTSPLRYPGGKARFSKFLSESIMASGEQTEVFVEPFCGGAGAAIALLESKKVDRISLNDLDPLVASFWKIVFGKSSKNRDDIDWLCKSIEMAEFSINEWRRQKAFNPTNVREAAWKCLYLNRTSFNGILHKSGPIGGWEQKNRTLDVRFNREKLIKRINELYEWREQVEHTDCMNWQLFCTRYQKSKKAYLYLDPPYYHRAEQLYGYLFNEKLHRSMRNYLARLSTPWILSYDDAPEVRALYSTLKGIDARVVDQTYSTHPMGGASFIGRELVFSNRLLPIILEEKEPRIHVGMTVIGKLEVSNAKGPIRTPTSHIILSK</sequence>
<organism evidence="7 8">
    <name type="scientific">Runella slithyformis (strain ATCC 29530 / DSM 19594 / LMG 11500 / NCIMB 11436 / LSU 4)</name>
    <dbReference type="NCBI Taxonomy" id="761193"/>
    <lineage>
        <taxon>Bacteria</taxon>
        <taxon>Pseudomonadati</taxon>
        <taxon>Bacteroidota</taxon>
        <taxon>Cytophagia</taxon>
        <taxon>Cytophagales</taxon>
        <taxon>Spirosomataceae</taxon>
        <taxon>Runella</taxon>
    </lineage>
</organism>
<dbReference type="RefSeq" id="WP_013927590.1">
    <property type="nucleotide sequence ID" value="NC_015703.1"/>
</dbReference>
<dbReference type="GO" id="GO:0009007">
    <property type="term" value="F:site-specific DNA-methyltransferase (adenine-specific) activity"/>
    <property type="evidence" value="ECO:0007669"/>
    <property type="project" value="UniProtKB-EC"/>
</dbReference>
<dbReference type="PANTHER" id="PTHR30481">
    <property type="entry name" value="DNA ADENINE METHYLASE"/>
    <property type="match status" value="1"/>
</dbReference>
<dbReference type="EMBL" id="CP002859">
    <property type="protein sequence ID" value="AEI48277.1"/>
    <property type="molecule type" value="Genomic_DNA"/>
</dbReference>
<dbReference type="REBASE" id="37528">
    <property type="entry name" value="M.Rsl19594ORF1853P"/>
</dbReference>
<dbReference type="InterPro" id="IPR029063">
    <property type="entry name" value="SAM-dependent_MTases_sf"/>
</dbReference>
<evidence type="ECO:0000256" key="5">
    <source>
        <dbReference type="ARBA" id="ARBA00022691"/>
    </source>
</evidence>
<dbReference type="InterPro" id="IPR023095">
    <property type="entry name" value="Ade_MeTrfase_dom_2"/>
</dbReference>
<dbReference type="GO" id="GO:0043565">
    <property type="term" value="F:sequence-specific DNA binding"/>
    <property type="evidence" value="ECO:0007669"/>
    <property type="project" value="TreeGrafter"/>
</dbReference>
<reference evidence="8" key="1">
    <citation type="submission" date="2011-06" db="EMBL/GenBank/DDBJ databases">
        <title>The complete genome of chromosome of Runella slithyformis DSM 19594.</title>
        <authorList>
            <consortium name="US DOE Joint Genome Institute (JGI-PGF)"/>
            <person name="Lucas S."/>
            <person name="Han J."/>
            <person name="Lapidus A."/>
            <person name="Bruce D."/>
            <person name="Goodwin L."/>
            <person name="Pitluck S."/>
            <person name="Peters L."/>
            <person name="Kyrpides N."/>
            <person name="Mavromatis K."/>
            <person name="Ivanova N."/>
            <person name="Ovchinnikova G."/>
            <person name="Zhang X."/>
            <person name="Misra M."/>
            <person name="Detter J.C."/>
            <person name="Tapia R."/>
            <person name="Han C."/>
            <person name="Land M."/>
            <person name="Hauser L."/>
            <person name="Markowitz V."/>
            <person name="Cheng J.-F."/>
            <person name="Hugenholtz P."/>
            <person name="Woyke T."/>
            <person name="Wu D."/>
            <person name="Tindall B."/>
            <person name="Faehrich R."/>
            <person name="Brambilla E."/>
            <person name="Klenk H.-P."/>
            <person name="Eisen J.A."/>
        </authorList>
    </citation>
    <scope>NUCLEOTIDE SEQUENCE [LARGE SCALE GENOMIC DNA]</scope>
    <source>
        <strain evidence="8">ATCC 29530 / DSM 19594 / LMG 11500 / NCIMB 11436 / LSU 4</strain>
    </source>
</reference>
<dbReference type="Proteomes" id="UP000000493">
    <property type="component" value="Chromosome"/>
</dbReference>
<evidence type="ECO:0000256" key="4">
    <source>
        <dbReference type="ARBA" id="ARBA00022679"/>
    </source>
</evidence>
<keyword evidence="8" id="KW-1185">Reference proteome</keyword>
<reference evidence="7 8" key="2">
    <citation type="journal article" date="2012" name="Stand. Genomic Sci.">
        <title>Complete genome sequence of the aquatic bacterium Runella slithyformis type strain (LSU 4(T)).</title>
        <authorList>
            <person name="Copeland A."/>
            <person name="Zhang X."/>
            <person name="Misra M."/>
            <person name="Lapidus A."/>
            <person name="Nolan M."/>
            <person name="Lucas S."/>
            <person name="Deshpande S."/>
            <person name="Cheng J.F."/>
            <person name="Tapia R."/>
            <person name="Goodwin L.A."/>
            <person name="Pitluck S."/>
            <person name="Liolios K."/>
            <person name="Pagani I."/>
            <person name="Ivanova N."/>
            <person name="Mikhailova N."/>
            <person name="Pati A."/>
            <person name="Chen A."/>
            <person name="Palaniappan K."/>
            <person name="Land M."/>
            <person name="Hauser L."/>
            <person name="Pan C."/>
            <person name="Jeffries C.D."/>
            <person name="Detter J.C."/>
            <person name="Brambilla E.M."/>
            <person name="Rohde M."/>
            <person name="Djao O.D."/>
            <person name="Goker M."/>
            <person name="Sikorski J."/>
            <person name="Tindall B.J."/>
            <person name="Woyke T."/>
            <person name="Bristow J."/>
            <person name="Eisen J.A."/>
            <person name="Markowitz V."/>
            <person name="Hugenholtz P."/>
            <person name="Kyrpides N.C."/>
            <person name="Klenk H.P."/>
            <person name="Mavromatis K."/>
        </authorList>
    </citation>
    <scope>NUCLEOTIDE SEQUENCE [LARGE SCALE GENOMIC DNA]</scope>
    <source>
        <strain evidence="8">ATCC 29530 / DSM 19594 / LMG 11500 / NCIMB 11436 / LSU 4</strain>
    </source>
</reference>
<proteinExistence type="inferred from homology"/>
<evidence type="ECO:0000256" key="2">
    <source>
        <dbReference type="ARBA" id="ARBA00011900"/>
    </source>
</evidence>
<comment type="similarity">
    <text evidence="1">Belongs to the N(4)/N(6)-methyltransferase family.</text>
</comment>